<keyword evidence="8" id="KW-0833">Ubl conjugation pathway</keyword>
<organism evidence="16 17">
    <name type="scientific">Lithospermum erythrorhizon</name>
    <name type="common">Purple gromwell</name>
    <name type="synonym">Lithospermum officinale var. erythrorhizon</name>
    <dbReference type="NCBI Taxonomy" id="34254"/>
    <lineage>
        <taxon>Eukaryota</taxon>
        <taxon>Viridiplantae</taxon>
        <taxon>Streptophyta</taxon>
        <taxon>Embryophyta</taxon>
        <taxon>Tracheophyta</taxon>
        <taxon>Spermatophyta</taxon>
        <taxon>Magnoliopsida</taxon>
        <taxon>eudicotyledons</taxon>
        <taxon>Gunneridae</taxon>
        <taxon>Pentapetalae</taxon>
        <taxon>asterids</taxon>
        <taxon>lamiids</taxon>
        <taxon>Boraginales</taxon>
        <taxon>Boraginaceae</taxon>
        <taxon>Boraginoideae</taxon>
        <taxon>Lithospermeae</taxon>
        <taxon>Lithospermum</taxon>
    </lineage>
</organism>
<evidence type="ECO:0000256" key="5">
    <source>
        <dbReference type="ARBA" id="ARBA00022692"/>
    </source>
</evidence>
<reference evidence="16 17" key="1">
    <citation type="submission" date="2024-01" db="EMBL/GenBank/DDBJ databases">
        <title>The complete chloroplast genome sequence of Lithospermum erythrorhizon: insights into the phylogenetic relationship among Boraginaceae species and the maternal lineages of purple gromwells.</title>
        <authorList>
            <person name="Okada T."/>
            <person name="Watanabe K."/>
        </authorList>
    </citation>
    <scope>NUCLEOTIDE SEQUENCE [LARGE SCALE GENOMIC DNA]</scope>
</reference>
<evidence type="ECO:0000256" key="8">
    <source>
        <dbReference type="ARBA" id="ARBA00022786"/>
    </source>
</evidence>
<dbReference type="GO" id="GO:0016020">
    <property type="term" value="C:membrane"/>
    <property type="evidence" value="ECO:0007669"/>
    <property type="project" value="UniProtKB-SubCell"/>
</dbReference>
<dbReference type="EC" id="2.3.2.27" evidence="3"/>
<feature type="region of interest" description="Disordered" evidence="13">
    <location>
        <begin position="299"/>
        <end position="318"/>
    </location>
</feature>
<keyword evidence="10 14" id="KW-1133">Transmembrane helix</keyword>
<protein>
    <recommendedName>
        <fullName evidence="3">RING-type E3 ubiquitin transferase</fullName>
        <ecNumber evidence="3">2.3.2.27</ecNumber>
    </recommendedName>
</protein>
<comment type="caution">
    <text evidence="16">The sequence shown here is derived from an EMBL/GenBank/DDBJ whole genome shotgun (WGS) entry which is preliminary data.</text>
</comment>
<dbReference type="InterPro" id="IPR044247">
    <property type="entry name" value="SPL2-like"/>
</dbReference>
<keyword evidence="11 14" id="KW-0472">Membrane</keyword>
<evidence type="ECO:0000256" key="4">
    <source>
        <dbReference type="ARBA" id="ARBA00022679"/>
    </source>
</evidence>
<dbReference type="CDD" id="cd23145">
    <property type="entry name" value="RING-HC_SPL2-like"/>
    <property type="match status" value="1"/>
</dbReference>
<sequence>MSVHDDAVAAVVAQLTLAADGAFIGVALAYVAVRSLLKLRSTSSALRQIERAPSLHVSDLRSLLEIDDSQSSSCGKLVIVRGVVDSKSSVNGDWRSTVLVGHESGEKGVILQRTQTCIYHEWKGFFGWSQELRSLLTRKQPKSSSMRMVPFVLADAGSWPHSKYVIVNMDGSRHPLPLVTVYHHFQPVSATPYTFLQALFGHQYPVGLVDEEKILPLGKEITAVGFCTLKSGTPEIKSSKDLPYFLSDLSKDQMILDLAFKTKLFLWTGVVLGVVAVGVLSYATMRNWTKWKEWRHGRQARQHDATESDDPDAQIVTDDDNGEVPDGELCVICLTRRRRSAFVPCGHLVCCQRCALRIEREGDKKCPVCMQPFQKSVRIYNS</sequence>
<accession>A0AAV3RGF1</accession>
<dbReference type="SMART" id="SM00184">
    <property type="entry name" value="RING"/>
    <property type="match status" value="1"/>
</dbReference>
<keyword evidence="16" id="KW-0436">Ligase</keyword>
<evidence type="ECO:0000256" key="1">
    <source>
        <dbReference type="ARBA" id="ARBA00000900"/>
    </source>
</evidence>
<dbReference type="InterPro" id="IPR022170">
    <property type="entry name" value="MUL1-like"/>
</dbReference>
<dbReference type="Pfam" id="PF13920">
    <property type="entry name" value="zf-C3HC4_3"/>
    <property type="match status" value="1"/>
</dbReference>
<keyword evidence="5 14" id="KW-0812">Transmembrane</keyword>
<dbReference type="SUPFAM" id="SSF57850">
    <property type="entry name" value="RING/U-box"/>
    <property type="match status" value="1"/>
</dbReference>
<gene>
    <name evidence="16" type="ORF">LIER_27022</name>
</gene>
<comment type="catalytic activity">
    <reaction evidence="1">
        <text>S-ubiquitinyl-[E2 ubiquitin-conjugating enzyme]-L-cysteine + [acceptor protein]-L-lysine = [E2 ubiquitin-conjugating enzyme]-L-cysteine + N(6)-ubiquitinyl-[acceptor protein]-L-lysine.</text>
        <dbReference type="EC" id="2.3.2.27"/>
    </reaction>
</comment>
<evidence type="ECO:0000256" key="9">
    <source>
        <dbReference type="ARBA" id="ARBA00022833"/>
    </source>
</evidence>
<evidence type="ECO:0000256" key="3">
    <source>
        <dbReference type="ARBA" id="ARBA00012483"/>
    </source>
</evidence>
<keyword evidence="7 12" id="KW-0863">Zinc-finger</keyword>
<dbReference type="AlphaFoldDB" id="A0AAV3RGF1"/>
<evidence type="ECO:0000313" key="16">
    <source>
        <dbReference type="EMBL" id="GAA0173397.1"/>
    </source>
</evidence>
<evidence type="ECO:0000256" key="7">
    <source>
        <dbReference type="ARBA" id="ARBA00022771"/>
    </source>
</evidence>
<dbReference type="GO" id="GO:0016874">
    <property type="term" value="F:ligase activity"/>
    <property type="evidence" value="ECO:0007669"/>
    <property type="project" value="UniProtKB-KW"/>
</dbReference>
<comment type="subcellular location">
    <subcellularLocation>
        <location evidence="2">Membrane</location>
        <topology evidence="2">Multi-pass membrane protein</topology>
    </subcellularLocation>
</comment>
<keyword evidence="4" id="KW-0808">Transferase</keyword>
<evidence type="ECO:0000256" key="6">
    <source>
        <dbReference type="ARBA" id="ARBA00022723"/>
    </source>
</evidence>
<proteinExistence type="predicted"/>
<dbReference type="InterPro" id="IPR001841">
    <property type="entry name" value="Znf_RING"/>
</dbReference>
<dbReference type="GO" id="GO:0008270">
    <property type="term" value="F:zinc ion binding"/>
    <property type="evidence" value="ECO:0007669"/>
    <property type="project" value="UniProtKB-KW"/>
</dbReference>
<evidence type="ECO:0000256" key="10">
    <source>
        <dbReference type="ARBA" id="ARBA00022989"/>
    </source>
</evidence>
<dbReference type="PANTHER" id="PTHR47355:SF1">
    <property type="entry name" value="E3 UBIQUITIN-PROTEIN LIGASE SPL2"/>
    <property type="match status" value="1"/>
</dbReference>
<dbReference type="Pfam" id="PF12483">
    <property type="entry name" value="GIDE"/>
    <property type="match status" value="1"/>
</dbReference>
<dbReference type="GO" id="GO:0061630">
    <property type="term" value="F:ubiquitin protein ligase activity"/>
    <property type="evidence" value="ECO:0007669"/>
    <property type="project" value="UniProtKB-EC"/>
</dbReference>
<feature type="transmembrane region" description="Helical" evidence="14">
    <location>
        <begin position="264"/>
        <end position="285"/>
    </location>
</feature>
<evidence type="ECO:0000256" key="11">
    <source>
        <dbReference type="ARBA" id="ARBA00023136"/>
    </source>
</evidence>
<dbReference type="Proteomes" id="UP001454036">
    <property type="component" value="Unassembled WGS sequence"/>
</dbReference>
<dbReference type="GO" id="GO:0016567">
    <property type="term" value="P:protein ubiquitination"/>
    <property type="evidence" value="ECO:0007669"/>
    <property type="project" value="InterPro"/>
</dbReference>
<dbReference type="Gene3D" id="3.30.40.10">
    <property type="entry name" value="Zinc/RING finger domain, C3HC4 (zinc finger)"/>
    <property type="match status" value="1"/>
</dbReference>
<evidence type="ECO:0000313" key="17">
    <source>
        <dbReference type="Proteomes" id="UP001454036"/>
    </source>
</evidence>
<dbReference type="InterPro" id="IPR013083">
    <property type="entry name" value="Znf_RING/FYVE/PHD"/>
</dbReference>
<evidence type="ECO:0000256" key="14">
    <source>
        <dbReference type="SAM" id="Phobius"/>
    </source>
</evidence>
<evidence type="ECO:0000256" key="2">
    <source>
        <dbReference type="ARBA" id="ARBA00004141"/>
    </source>
</evidence>
<evidence type="ECO:0000259" key="15">
    <source>
        <dbReference type="PROSITE" id="PS50089"/>
    </source>
</evidence>
<dbReference type="PROSITE" id="PS50089">
    <property type="entry name" value="ZF_RING_2"/>
    <property type="match status" value="1"/>
</dbReference>
<feature type="compositionally biased region" description="Acidic residues" evidence="13">
    <location>
        <begin position="307"/>
        <end position="318"/>
    </location>
</feature>
<evidence type="ECO:0000256" key="13">
    <source>
        <dbReference type="SAM" id="MobiDB-lite"/>
    </source>
</evidence>
<keyword evidence="17" id="KW-1185">Reference proteome</keyword>
<feature type="domain" description="RING-type" evidence="15">
    <location>
        <begin position="330"/>
        <end position="369"/>
    </location>
</feature>
<name>A0AAV3RGF1_LITER</name>
<evidence type="ECO:0000256" key="12">
    <source>
        <dbReference type="PROSITE-ProRule" id="PRU00175"/>
    </source>
</evidence>
<keyword evidence="6" id="KW-0479">Metal-binding</keyword>
<keyword evidence="9" id="KW-0862">Zinc</keyword>
<dbReference type="PANTHER" id="PTHR47355">
    <property type="entry name" value="E3 UBIQUITIN-PROTEIN LIGASE SPL2"/>
    <property type="match status" value="1"/>
</dbReference>
<dbReference type="EMBL" id="BAABME010008578">
    <property type="protein sequence ID" value="GAA0173397.1"/>
    <property type="molecule type" value="Genomic_DNA"/>
</dbReference>